<gene>
    <name evidence="7" type="ORF">KABA2_07S07414</name>
</gene>
<evidence type="ECO:0000313" key="7">
    <source>
        <dbReference type="EMBL" id="CAB4255917.1"/>
    </source>
</evidence>
<dbReference type="Pfam" id="PF01987">
    <property type="entry name" value="AIM24"/>
    <property type="match status" value="1"/>
</dbReference>
<dbReference type="Proteomes" id="UP000644660">
    <property type="component" value="Unassembled WGS sequence"/>
</dbReference>
<evidence type="ECO:0000256" key="2">
    <source>
        <dbReference type="ARBA" id="ARBA00009322"/>
    </source>
</evidence>
<dbReference type="PANTHER" id="PTHR36959:SF2">
    <property type="entry name" value="ALTERED INHERITANCE OF MITOCHONDRIA PROTEIN 24, MITOCHONDRIAL"/>
    <property type="match status" value="1"/>
</dbReference>
<dbReference type="GO" id="GO:0007007">
    <property type="term" value="P:inner mitochondrial membrane organization"/>
    <property type="evidence" value="ECO:0007669"/>
    <property type="project" value="TreeGrafter"/>
</dbReference>
<comment type="caution">
    <text evidence="7">The sequence shown here is derived from an EMBL/GenBank/DDBJ whole genome shotgun (WGS) entry which is preliminary data.</text>
</comment>
<proteinExistence type="inferred from homology"/>
<reference evidence="7 8" key="1">
    <citation type="submission" date="2020-05" db="EMBL/GenBank/DDBJ databases">
        <authorList>
            <person name="Casaregola S."/>
            <person name="Devillers H."/>
            <person name="Grondin C."/>
        </authorList>
    </citation>
    <scope>NUCLEOTIDE SEQUENCE [LARGE SCALE GENOMIC DNA]</scope>
    <source>
        <strain evidence="7 8">CLIB 1767</strain>
    </source>
</reference>
<dbReference type="SUPFAM" id="SSF51219">
    <property type="entry name" value="TRAP-like"/>
    <property type="match status" value="1"/>
</dbReference>
<dbReference type="InterPro" id="IPR002838">
    <property type="entry name" value="AIM24"/>
</dbReference>
<organism evidence="7 8">
    <name type="scientific">Maudiozyma barnettii</name>
    <dbReference type="NCBI Taxonomy" id="61262"/>
    <lineage>
        <taxon>Eukaryota</taxon>
        <taxon>Fungi</taxon>
        <taxon>Dikarya</taxon>
        <taxon>Ascomycota</taxon>
        <taxon>Saccharomycotina</taxon>
        <taxon>Saccharomycetes</taxon>
        <taxon>Saccharomycetales</taxon>
        <taxon>Saccharomycetaceae</taxon>
        <taxon>Maudiozyma</taxon>
    </lineage>
</organism>
<dbReference type="RefSeq" id="XP_041407761.1">
    <property type="nucleotide sequence ID" value="XM_041551827.1"/>
</dbReference>
<accession>A0A8H2ZIV8</accession>
<dbReference type="AlphaFoldDB" id="A0A8H2ZIV8"/>
<comment type="similarity">
    <text evidence="2 6">Belongs to the AIM24 family.</text>
</comment>
<dbReference type="PANTHER" id="PTHR36959">
    <property type="entry name" value="ALTERED INHERITANCE OF MITOCHONDRIA PROTEIN 24, MITOCHONDRIAL"/>
    <property type="match status" value="1"/>
</dbReference>
<evidence type="ECO:0000256" key="1">
    <source>
        <dbReference type="ARBA" id="ARBA00004173"/>
    </source>
</evidence>
<evidence type="ECO:0000256" key="4">
    <source>
        <dbReference type="ARBA" id="ARBA00022946"/>
    </source>
</evidence>
<dbReference type="InterPro" id="IPR016031">
    <property type="entry name" value="Trp_RNA-bd_attenuator-like_dom"/>
</dbReference>
<keyword evidence="8" id="KW-1185">Reference proteome</keyword>
<keyword evidence="5 6" id="KW-0496">Mitochondrion</keyword>
<name>A0A8H2ZIV8_9SACH</name>
<dbReference type="Gene3D" id="3.60.160.10">
    <property type="entry name" value="Mitochondrial biogenesis AIM24"/>
    <property type="match status" value="1"/>
</dbReference>
<evidence type="ECO:0000313" key="8">
    <source>
        <dbReference type="Proteomes" id="UP000644660"/>
    </source>
</evidence>
<evidence type="ECO:0000256" key="6">
    <source>
        <dbReference type="RuleBase" id="RU363045"/>
    </source>
</evidence>
<dbReference type="GO" id="GO:0005743">
    <property type="term" value="C:mitochondrial inner membrane"/>
    <property type="evidence" value="ECO:0007669"/>
    <property type="project" value="TreeGrafter"/>
</dbReference>
<dbReference type="EMBL" id="CAEFZW010000007">
    <property type="protein sequence ID" value="CAB4255917.1"/>
    <property type="molecule type" value="Genomic_DNA"/>
</dbReference>
<evidence type="ECO:0000256" key="5">
    <source>
        <dbReference type="ARBA" id="ARBA00023128"/>
    </source>
</evidence>
<dbReference type="InterPro" id="IPR036983">
    <property type="entry name" value="AIM24_sf"/>
</dbReference>
<dbReference type="GeneID" id="64858981"/>
<comment type="subcellular location">
    <subcellularLocation>
        <location evidence="1 6">Mitochondrion</location>
    </subcellularLocation>
</comment>
<keyword evidence="4" id="KW-0809">Transit peptide</keyword>
<evidence type="ECO:0000256" key="3">
    <source>
        <dbReference type="ARBA" id="ARBA00013287"/>
    </source>
</evidence>
<sequence length="371" mass="41901">MKRFVDVSRGSVRFSGRRGLSTDDSPSQAGTRTLFKLINNPPTMARLSVAPRVPIFIRQGCLVSLYNNNIDGNNGSVSDLSLTKQFVNLWSNMIQYSSLKPSQFVKLVSSSHSFNALISTNNALNKNSQTSMYHLNISGEEDWQVWGKDSIVAYEQNTSLELLPARSLQFNKFINQNFTVLRGRGNLLLNGVGSIIKMELKNPYDEILVNYRNLLAISGKSQVDIRDSMANQLISQNKIQFNYIPIPQIKDEKTKTITTASLTSFAKAIVIRFGQYLRKLYDVSKYGTPTNFIQIKGPRTILIQSFNNAILDNNSSYELEPLLPDQPMKQYIPKEVKDDLTKSNLSFAYVEPNGRVEFKKTLTLLDSDDKK</sequence>
<protein>
    <recommendedName>
        <fullName evidence="3 6">Altered inheritance of mitochondria protein 24, mitochondrial</fullName>
    </recommendedName>
</protein>